<dbReference type="EMBL" id="JAJFAZ020000004">
    <property type="protein sequence ID" value="KAI5335811.1"/>
    <property type="molecule type" value="Genomic_DNA"/>
</dbReference>
<dbReference type="AlphaFoldDB" id="A0AAD4Z7V9"/>
<dbReference type="Pfam" id="PF03732">
    <property type="entry name" value="Retrotrans_gag"/>
    <property type="match status" value="1"/>
</dbReference>
<dbReference type="InterPro" id="IPR005162">
    <property type="entry name" value="Retrotrans_gag_dom"/>
</dbReference>
<keyword evidence="3" id="KW-1185">Reference proteome</keyword>
<dbReference type="PANTHER" id="PTHR33223">
    <property type="entry name" value="CCHC-TYPE DOMAIN-CONTAINING PROTEIN"/>
    <property type="match status" value="1"/>
</dbReference>
<evidence type="ECO:0000313" key="3">
    <source>
        <dbReference type="Proteomes" id="UP001054821"/>
    </source>
</evidence>
<dbReference type="PANTHER" id="PTHR33223:SF11">
    <property type="entry name" value="ELEMENT PROTEIN, PUTATIVE-RELATED"/>
    <property type="match status" value="1"/>
</dbReference>
<accession>A0AAD4Z7V9</accession>
<feature type="domain" description="Retrotransposon gag" evidence="1">
    <location>
        <begin position="124"/>
        <end position="214"/>
    </location>
</feature>
<comment type="caution">
    <text evidence="2">The sequence shown here is derived from an EMBL/GenBank/DDBJ whole genome shotgun (WGS) entry which is preliminary data.</text>
</comment>
<reference evidence="2 3" key="1">
    <citation type="journal article" date="2022" name="G3 (Bethesda)">
        <title>Whole-genome sequence and methylome profiling of the almond [Prunus dulcis (Mill.) D.A. Webb] cultivar 'Nonpareil'.</title>
        <authorList>
            <person name="D'Amico-Willman K.M."/>
            <person name="Ouma W.Z."/>
            <person name="Meulia T."/>
            <person name="Sideli G.M."/>
            <person name="Gradziel T.M."/>
            <person name="Fresnedo-Ramirez J."/>
        </authorList>
    </citation>
    <scope>NUCLEOTIDE SEQUENCE [LARGE SCALE GENOMIC DNA]</scope>
    <source>
        <strain evidence="2">Clone GOH B32 T37-40</strain>
    </source>
</reference>
<name>A0AAD4Z7V9_PRUDU</name>
<gene>
    <name evidence="2" type="ORF">L3X38_025945</name>
</gene>
<dbReference type="Proteomes" id="UP001054821">
    <property type="component" value="Chromosome 4"/>
</dbReference>
<evidence type="ECO:0000259" key="1">
    <source>
        <dbReference type="Pfam" id="PF03732"/>
    </source>
</evidence>
<proteinExistence type="predicted"/>
<protein>
    <recommendedName>
        <fullName evidence="1">Retrotransposon gag domain-containing protein</fullName>
    </recommendedName>
</protein>
<evidence type="ECO:0000313" key="2">
    <source>
        <dbReference type="EMBL" id="KAI5335811.1"/>
    </source>
</evidence>
<sequence>MTGTTSSIDQLVELEPEIEQKLRAIHRRQRQDREKKNQQGEEEMALVPNEIVGDLDIPTIPTSLSSIILLAARNYELKNIHFNMMSFFHGLSSEDPLAHIRDILNMVSNMALTGGVTEEHLRMKVFPHTVKDKAKTWLNSLRPGLLTSWMEVQNKFLEKFFLIQKTDALRDKIMQFSQQVDESFSEAWERFNNFLIQCPYHGLSTLLLVRIFYKASATFWLGSKTKSDSPRCGGSIGLDIVWYFEKFSSQDIQVTYCVAIHYVLKCFPYRPDCDGMLGFEFGYCMTVERILCPIGDIWVRWVWTVGSVPTSNMSFLMSLRSCKNSRI</sequence>
<organism evidence="2 3">
    <name type="scientific">Prunus dulcis</name>
    <name type="common">Almond</name>
    <name type="synonym">Amygdalus dulcis</name>
    <dbReference type="NCBI Taxonomy" id="3755"/>
    <lineage>
        <taxon>Eukaryota</taxon>
        <taxon>Viridiplantae</taxon>
        <taxon>Streptophyta</taxon>
        <taxon>Embryophyta</taxon>
        <taxon>Tracheophyta</taxon>
        <taxon>Spermatophyta</taxon>
        <taxon>Magnoliopsida</taxon>
        <taxon>eudicotyledons</taxon>
        <taxon>Gunneridae</taxon>
        <taxon>Pentapetalae</taxon>
        <taxon>rosids</taxon>
        <taxon>fabids</taxon>
        <taxon>Rosales</taxon>
        <taxon>Rosaceae</taxon>
        <taxon>Amygdaloideae</taxon>
        <taxon>Amygdaleae</taxon>
        <taxon>Prunus</taxon>
    </lineage>
</organism>